<dbReference type="GO" id="GO:0006261">
    <property type="term" value="P:DNA-templated DNA replication"/>
    <property type="evidence" value="ECO:0007669"/>
    <property type="project" value="TreeGrafter"/>
</dbReference>
<dbReference type="GO" id="GO:0009360">
    <property type="term" value="C:DNA polymerase III complex"/>
    <property type="evidence" value="ECO:0007669"/>
    <property type="project" value="TreeGrafter"/>
</dbReference>
<dbReference type="SUPFAM" id="SSF52540">
    <property type="entry name" value="P-loop containing nucleoside triphosphate hydrolases"/>
    <property type="match status" value="1"/>
</dbReference>
<evidence type="ECO:0000313" key="2">
    <source>
        <dbReference type="Proteomes" id="UP000681425"/>
    </source>
</evidence>
<dbReference type="InterPro" id="IPR027417">
    <property type="entry name" value="P-loop_NTPase"/>
</dbReference>
<dbReference type="EMBL" id="CP073910">
    <property type="protein sequence ID" value="QUT03900.1"/>
    <property type="molecule type" value="Genomic_DNA"/>
</dbReference>
<dbReference type="RefSeq" id="WP_212607815.1">
    <property type="nucleotide sequence ID" value="NZ_CP073910.1"/>
</dbReference>
<accession>A0A975K2V1</accession>
<protein>
    <submittedName>
        <fullName evidence="1">AAA family ATPase</fullName>
    </submittedName>
</protein>
<dbReference type="InterPro" id="IPR050238">
    <property type="entry name" value="DNA_Rep/Repair_Clamp_Loader"/>
</dbReference>
<dbReference type="Gene3D" id="3.40.50.300">
    <property type="entry name" value="P-loop containing nucleotide triphosphate hydrolases"/>
    <property type="match status" value="1"/>
</dbReference>
<dbReference type="PANTHER" id="PTHR11669">
    <property type="entry name" value="REPLICATION FACTOR C / DNA POLYMERASE III GAMMA-TAU SUBUNIT"/>
    <property type="match status" value="1"/>
</dbReference>
<dbReference type="Pfam" id="PF13177">
    <property type="entry name" value="DNA_pol3_delta2"/>
    <property type="match status" value="1"/>
</dbReference>
<organism evidence="1 2">
    <name type="scientific">Sphingobium phenoxybenzoativorans</name>
    <dbReference type="NCBI Taxonomy" id="1592790"/>
    <lineage>
        <taxon>Bacteria</taxon>
        <taxon>Pseudomonadati</taxon>
        <taxon>Pseudomonadota</taxon>
        <taxon>Alphaproteobacteria</taxon>
        <taxon>Sphingomonadales</taxon>
        <taxon>Sphingomonadaceae</taxon>
        <taxon>Sphingobium</taxon>
    </lineage>
</organism>
<evidence type="ECO:0000313" key="1">
    <source>
        <dbReference type="EMBL" id="QUT03900.1"/>
    </source>
</evidence>
<dbReference type="Proteomes" id="UP000681425">
    <property type="component" value="Chromosome"/>
</dbReference>
<name>A0A975K2V1_9SPHN</name>
<dbReference type="AlphaFoldDB" id="A0A975K2V1"/>
<gene>
    <name evidence="1" type="ORF">KFK14_12125</name>
</gene>
<sequence>MTPYFGQDEQARTLMDAAAGGRMHHGWILAGPKGIGKAAFARAAALRLLADAAGPSFQSSGLDVPDDHRIARLFVSGAHPDYAELERLEKDNGDYARNISVDQVRGLQRLFSNVPSFSDRRVIVIDSADDLERGAANALLKNLEEPPAGTIFLLVSHAPARLLPTIRSRCRLLRFSPLPDDQMRQVLRQNLPDLADDGEMEALIAMGQGSPGRALEFAGLGLAQVESLMREILTTGDPDNSRRLMLAKMLSPKAARPRYEALLERGPAFIAAAARAREGRALATAVDAWEQARSLAAGAVILSLDPSSVVFELCSLIAGIADVREAA</sequence>
<reference evidence="1" key="1">
    <citation type="submission" date="2021-04" db="EMBL/GenBank/DDBJ databases">
        <title>Isolation of p-tert-butylphenol degrading bacteria Sphingobium phenoxybenzoativorans Tas13 from active sludge.</title>
        <authorList>
            <person name="Li Y."/>
        </authorList>
    </citation>
    <scope>NUCLEOTIDE SEQUENCE</scope>
    <source>
        <strain evidence="1">Tas13</strain>
    </source>
</reference>
<dbReference type="PANTHER" id="PTHR11669:SF8">
    <property type="entry name" value="DNA POLYMERASE III SUBUNIT DELTA"/>
    <property type="match status" value="1"/>
</dbReference>
<keyword evidence="2" id="KW-1185">Reference proteome</keyword>
<dbReference type="KEGG" id="spph:KFK14_12125"/>
<proteinExistence type="predicted"/>